<protein>
    <submittedName>
        <fullName evidence="4">DUF4179 domain-containing protein</fullName>
    </submittedName>
</protein>
<dbReference type="Pfam" id="PF18705">
    <property type="entry name" value="DUF5643"/>
    <property type="match status" value="1"/>
</dbReference>
<feature type="transmembrane region" description="Helical" evidence="1">
    <location>
        <begin position="47"/>
        <end position="71"/>
    </location>
</feature>
<keyword evidence="1" id="KW-1133">Transmembrane helix</keyword>
<evidence type="ECO:0000259" key="3">
    <source>
        <dbReference type="Pfam" id="PF18705"/>
    </source>
</evidence>
<dbReference type="EMBL" id="JBHSMH010000063">
    <property type="protein sequence ID" value="MFC5470437.1"/>
    <property type="molecule type" value="Genomic_DNA"/>
</dbReference>
<name>A0ABW0LZU7_9BACL</name>
<evidence type="ECO:0000256" key="1">
    <source>
        <dbReference type="SAM" id="Phobius"/>
    </source>
</evidence>
<dbReference type="InterPro" id="IPR040680">
    <property type="entry name" value="DUF5643"/>
</dbReference>
<evidence type="ECO:0000313" key="4">
    <source>
        <dbReference type="EMBL" id="MFC5470437.1"/>
    </source>
</evidence>
<sequence>MNEQDLKRAKSYNSYEANIELIKRNVLKAISEHGIPKQVTRKPRYRFAVAVGTAAMVIGLFGSSFVSPAIAKALKQLPLMESVFKLAGDWGLQTADERGQVTEVRQSITRNGTTLSVSSVLYDGVRLAVGITQQSEKGIEEIVEVEPVIDGKSIHWPGSQNAQAVDSQTSVYVSEWRPNTDLPDKFNLQMLVFLKNSGERWEFNIPVERLKDDQVIMHPMITKHFDDDKTMTVKKVTLTATTSELLVDFEVPEGIQATDMFFELSDERGTTVQALSANGYGKQVEGRERVEHRITFTPFETLPKAVTIRPYLRKSNDDPMNPNYIKELEVNIPIRP</sequence>
<dbReference type="Gene3D" id="2.60.40.1630">
    <property type="entry name" value="bacillus anthracis domain"/>
    <property type="match status" value="1"/>
</dbReference>
<feature type="domain" description="DUF5643" evidence="3">
    <location>
        <begin position="218"/>
        <end position="330"/>
    </location>
</feature>
<reference evidence="5" key="1">
    <citation type="journal article" date="2019" name="Int. J. Syst. Evol. Microbiol.">
        <title>The Global Catalogue of Microorganisms (GCM) 10K type strain sequencing project: providing services to taxonomists for standard genome sequencing and annotation.</title>
        <authorList>
            <consortium name="The Broad Institute Genomics Platform"/>
            <consortium name="The Broad Institute Genome Sequencing Center for Infectious Disease"/>
            <person name="Wu L."/>
            <person name="Ma J."/>
        </authorList>
    </citation>
    <scope>NUCLEOTIDE SEQUENCE [LARGE SCALE GENOMIC DNA]</scope>
    <source>
        <strain evidence="5">CCUG 57113</strain>
    </source>
</reference>
<dbReference type="Pfam" id="PF13786">
    <property type="entry name" value="DUF4179"/>
    <property type="match status" value="1"/>
</dbReference>
<feature type="domain" description="DUF4179" evidence="2">
    <location>
        <begin position="46"/>
        <end position="132"/>
    </location>
</feature>
<keyword evidence="5" id="KW-1185">Reference proteome</keyword>
<keyword evidence="1" id="KW-0472">Membrane</keyword>
<evidence type="ECO:0000313" key="5">
    <source>
        <dbReference type="Proteomes" id="UP001596105"/>
    </source>
</evidence>
<accession>A0ABW0LZU7</accession>
<dbReference type="Proteomes" id="UP001596105">
    <property type="component" value="Unassembled WGS sequence"/>
</dbReference>
<evidence type="ECO:0000259" key="2">
    <source>
        <dbReference type="Pfam" id="PF13786"/>
    </source>
</evidence>
<dbReference type="RefSeq" id="WP_209751460.1">
    <property type="nucleotide sequence ID" value="NZ_JBHSMH010000063.1"/>
</dbReference>
<comment type="caution">
    <text evidence="4">The sequence shown here is derived from an EMBL/GenBank/DDBJ whole genome shotgun (WGS) entry which is preliminary data.</text>
</comment>
<organism evidence="4 5">
    <name type="scientific">Cohnella suwonensis</name>
    <dbReference type="NCBI Taxonomy" id="696072"/>
    <lineage>
        <taxon>Bacteria</taxon>
        <taxon>Bacillati</taxon>
        <taxon>Bacillota</taxon>
        <taxon>Bacilli</taxon>
        <taxon>Bacillales</taxon>
        <taxon>Paenibacillaceae</taxon>
        <taxon>Cohnella</taxon>
    </lineage>
</organism>
<gene>
    <name evidence="4" type="ORF">ACFPPD_17215</name>
</gene>
<proteinExistence type="predicted"/>
<dbReference type="Gene3D" id="2.60.40.1640">
    <property type="entry name" value="Conserved domain protein"/>
    <property type="match status" value="1"/>
</dbReference>
<keyword evidence="1" id="KW-0812">Transmembrane</keyword>
<dbReference type="InterPro" id="IPR025436">
    <property type="entry name" value="DUF4179"/>
</dbReference>